<organism evidence="2 3">
    <name type="scientific">Bacillus xiapuensis</name>
    <dbReference type="NCBI Taxonomy" id="2014075"/>
    <lineage>
        <taxon>Bacteria</taxon>
        <taxon>Bacillati</taxon>
        <taxon>Bacillota</taxon>
        <taxon>Bacilli</taxon>
        <taxon>Bacillales</taxon>
        <taxon>Bacillaceae</taxon>
        <taxon>Bacillus</taxon>
    </lineage>
</organism>
<proteinExistence type="predicted"/>
<dbReference type="InterPro" id="IPR000361">
    <property type="entry name" value="ATAP_core_dom"/>
</dbReference>
<gene>
    <name evidence="2" type="ORF">P4447_05545</name>
</gene>
<dbReference type="Gene3D" id="2.60.300.12">
    <property type="entry name" value="HesB-like domain"/>
    <property type="match status" value="1"/>
</dbReference>
<dbReference type="EMBL" id="JARMQG010000060">
    <property type="protein sequence ID" value="MED3561973.1"/>
    <property type="molecule type" value="Genomic_DNA"/>
</dbReference>
<evidence type="ECO:0000313" key="2">
    <source>
        <dbReference type="EMBL" id="MED3561973.1"/>
    </source>
</evidence>
<evidence type="ECO:0000313" key="3">
    <source>
        <dbReference type="Proteomes" id="UP001330749"/>
    </source>
</evidence>
<evidence type="ECO:0000259" key="1">
    <source>
        <dbReference type="Pfam" id="PF01521"/>
    </source>
</evidence>
<keyword evidence="3" id="KW-1185">Reference proteome</keyword>
<protein>
    <submittedName>
        <fullName evidence="2">Iron-sulfur cluster biosynthesis family protein</fullName>
    </submittedName>
</protein>
<comment type="caution">
    <text evidence="2">The sequence shown here is derived from an EMBL/GenBank/DDBJ whole genome shotgun (WGS) entry which is preliminary data.</text>
</comment>
<dbReference type="Pfam" id="PF01521">
    <property type="entry name" value="Fe-S_biosyn"/>
    <property type="match status" value="1"/>
</dbReference>
<dbReference type="InterPro" id="IPR035903">
    <property type="entry name" value="HesB-like_dom_sf"/>
</dbReference>
<dbReference type="SUPFAM" id="SSF89360">
    <property type="entry name" value="HesB-like domain"/>
    <property type="match status" value="1"/>
</dbReference>
<sequence length="90" mass="10514">MFRVTNTAKTELQSRLNSSDKNSLIRLQMRKSCFMKVKLTLEDSIQPNDTEVILDGMHFIIDQGECHYFNHKTLDFLPDTTGFNQFELLN</sequence>
<dbReference type="Proteomes" id="UP001330749">
    <property type="component" value="Unassembled WGS sequence"/>
</dbReference>
<reference evidence="2 3" key="1">
    <citation type="submission" date="2023-03" db="EMBL/GenBank/DDBJ databases">
        <title>Bacillus Genome Sequencing.</title>
        <authorList>
            <person name="Dunlap C."/>
        </authorList>
    </citation>
    <scope>NUCLEOTIDE SEQUENCE [LARGE SCALE GENOMIC DNA]</scope>
    <source>
        <strain evidence="2 3">B-14544</strain>
    </source>
</reference>
<name>A0ABU6N6Y9_9BACI</name>
<dbReference type="RefSeq" id="WP_327966886.1">
    <property type="nucleotide sequence ID" value="NZ_JARMQG010000060.1"/>
</dbReference>
<feature type="domain" description="Core" evidence="1">
    <location>
        <begin position="3"/>
        <end position="83"/>
    </location>
</feature>
<accession>A0ABU6N6Y9</accession>